<proteinExistence type="predicted"/>
<dbReference type="InterPro" id="IPR000089">
    <property type="entry name" value="Biotin_lipoyl"/>
</dbReference>
<dbReference type="RefSeq" id="WP_185674000.1">
    <property type="nucleotide sequence ID" value="NZ_JACHVB010000012.1"/>
</dbReference>
<name>A0A842HA40_9BACT</name>
<evidence type="ECO:0000259" key="2">
    <source>
        <dbReference type="PROSITE" id="PS50968"/>
    </source>
</evidence>
<comment type="caution">
    <text evidence="3">The sequence shown here is derived from an EMBL/GenBank/DDBJ whole genome shotgun (WGS) entry which is preliminary data.</text>
</comment>
<dbReference type="InterPro" id="IPR011053">
    <property type="entry name" value="Single_hybrid_motif"/>
</dbReference>
<dbReference type="FunFam" id="2.40.50.100:FF:000003">
    <property type="entry name" value="Acetyl-CoA carboxylase biotin carboxyl carrier protein"/>
    <property type="match status" value="1"/>
</dbReference>
<feature type="domain" description="Lipoyl-binding" evidence="2">
    <location>
        <begin position="48"/>
        <end position="131"/>
    </location>
</feature>
<accession>A0A842HA40</accession>
<dbReference type="Proteomes" id="UP000546464">
    <property type="component" value="Unassembled WGS sequence"/>
</dbReference>
<dbReference type="AlphaFoldDB" id="A0A842HA40"/>
<dbReference type="PANTHER" id="PTHR45266:SF3">
    <property type="entry name" value="OXALOACETATE DECARBOXYLASE ALPHA CHAIN"/>
    <property type="match status" value="1"/>
</dbReference>
<dbReference type="PANTHER" id="PTHR45266">
    <property type="entry name" value="OXALOACETATE DECARBOXYLASE ALPHA CHAIN"/>
    <property type="match status" value="1"/>
</dbReference>
<reference evidence="3 4" key="1">
    <citation type="submission" date="2020-07" db="EMBL/GenBank/DDBJ databases">
        <authorList>
            <person name="Feng X."/>
        </authorList>
    </citation>
    <scope>NUCLEOTIDE SEQUENCE [LARGE SCALE GENOMIC DNA]</scope>
    <source>
        <strain evidence="3 4">JCM31066</strain>
    </source>
</reference>
<dbReference type="EMBL" id="JACHVB010000012">
    <property type="protein sequence ID" value="MBC2592999.1"/>
    <property type="molecule type" value="Genomic_DNA"/>
</dbReference>
<dbReference type="PROSITE" id="PS00188">
    <property type="entry name" value="BIOTIN"/>
    <property type="match status" value="1"/>
</dbReference>
<organism evidence="3 4">
    <name type="scientific">Ruficoccus amylovorans</name>
    <dbReference type="NCBI Taxonomy" id="1804625"/>
    <lineage>
        <taxon>Bacteria</taxon>
        <taxon>Pseudomonadati</taxon>
        <taxon>Verrucomicrobiota</taxon>
        <taxon>Opitutia</taxon>
        <taxon>Puniceicoccales</taxon>
        <taxon>Cerasicoccaceae</taxon>
        <taxon>Ruficoccus</taxon>
    </lineage>
</organism>
<dbReference type="InterPro" id="IPR050709">
    <property type="entry name" value="Biotin_Carboxyl_Carrier/Decarb"/>
</dbReference>
<keyword evidence="1" id="KW-0092">Biotin</keyword>
<dbReference type="CDD" id="cd06850">
    <property type="entry name" value="biotinyl_domain"/>
    <property type="match status" value="1"/>
</dbReference>
<evidence type="ECO:0000313" key="4">
    <source>
        <dbReference type="Proteomes" id="UP000546464"/>
    </source>
</evidence>
<dbReference type="SUPFAM" id="SSF51230">
    <property type="entry name" value="Single hybrid motif"/>
    <property type="match status" value="1"/>
</dbReference>
<sequence length="131" mass="12980">MKKLRITVENKTYEVEVEVIGQEDASPVAAPRPVAASSVAVSAPVAAPAPAPAPAAAAPAGAGDVVSPLSAVVVSVDVKPGQAVKEGDKLITLEAMKMNTFVNAPHAGTVSAIHVGAGNAVEEGQPLLALS</sequence>
<dbReference type="PROSITE" id="PS50968">
    <property type="entry name" value="BIOTINYL_LIPOYL"/>
    <property type="match status" value="1"/>
</dbReference>
<evidence type="ECO:0000256" key="1">
    <source>
        <dbReference type="ARBA" id="ARBA00023267"/>
    </source>
</evidence>
<protein>
    <submittedName>
        <fullName evidence="3">Biotin/lipoyl-binding protein</fullName>
    </submittedName>
</protein>
<gene>
    <name evidence="3" type="ORF">H5P28_01875</name>
</gene>
<keyword evidence="4" id="KW-1185">Reference proteome</keyword>
<evidence type="ECO:0000313" key="3">
    <source>
        <dbReference type="EMBL" id="MBC2592999.1"/>
    </source>
</evidence>
<dbReference type="InterPro" id="IPR001882">
    <property type="entry name" value="Biotin_BS"/>
</dbReference>
<dbReference type="Pfam" id="PF00364">
    <property type="entry name" value="Biotin_lipoyl"/>
    <property type="match status" value="1"/>
</dbReference>
<dbReference type="Gene3D" id="2.40.50.100">
    <property type="match status" value="1"/>
</dbReference>